<proteinExistence type="predicted"/>
<dbReference type="Gene3D" id="3.40.50.12080">
    <property type="match status" value="1"/>
</dbReference>
<name>A0ABN4YZI8_PANSE</name>
<evidence type="ECO:0000313" key="1">
    <source>
        <dbReference type="EMBL" id="ARF50075.1"/>
    </source>
</evidence>
<dbReference type="EMBL" id="CP017581">
    <property type="protein sequence ID" value="ARF50075.1"/>
    <property type="molecule type" value="Genomic_DNA"/>
</dbReference>
<dbReference type="Proteomes" id="UP000192380">
    <property type="component" value="Chromosome"/>
</dbReference>
<dbReference type="RefSeq" id="WP_044241909.1">
    <property type="nucleotide sequence ID" value="NZ_AHIE01000010.1"/>
</dbReference>
<evidence type="ECO:0000313" key="2">
    <source>
        <dbReference type="Proteomes" id="UP000192380"/>
    </source>
</evidence>
<reference evidence="1 2" key="1">
    <citation type="submission" date="2016-10" db="EMBL/GenBank/DDBJ databases">
        <title>Complete Genome Assembly of Pantoea stewartii subsp. stewartii DC283, a Corn Pathogen.</title>
        <authorList>
            <person name="Duong D.A."/>
            <person name="Stevens A.M."/>
            <person name="Jensen R.V."/>
        </authorList>
    </citation>
    <scope>NUCLEOTIDE SEQUENCE [LARGE SCALE GENOMIC DNA]</scope>
    <source>
        <strain evidence="1 2">DC283</strain>
    </source>
</reference>
<sequence length="133" mass="15229">MKVATIGNCQLEVVGQLLSNYSELHRGAITHVVNTPLYKLDAQRDIINLMHELESCDHIYMQYHSERWGLLSTAKLTEYFDIRMALLNKWILCCGTMKTVVSDNIKSMRYMLAYDGVLSGISVFYQNSADKTE</sequence>
<protein>
    <submittedName>
        <fullName evidence="1">Uncharacterized protein</fullName>
    </submittedName>
</protein>
<organism evidence="1 2">
    <name type="scientific">Pantoea stewartii subsp. stewartii DC283</name>
    <dbReference type="NCBI Taxonomy" id="660596"/>
    <lineage>
        <taxon>Bacteria</taxon>
        <taxon>Pseudomonadati</taxon>
        <taxon>Pseudomonadota</taxon>
        <taxon>Gammaproteobacteria</taxon>
        <taxon>Enterobacterales</taxon>
        <taxon>Erwiniaceae</taxon>
        <taxon>Pantoea</taxon>
    </lineage>
</organism>
<accession>A0ABN4YZI8</accession>
<gene>
    <name evidence="1" type="ORF">DSJ_12470</name>
</gene>
<keyword evidence="2" id="KW-1185">Reference proteome</keyword>